<evidence type="ECO:0000313" key="7">
    <source>
        <dbReference type="EMBL" id="KAK7472563.1"/>
    </source>
</evidence>
<comment type="caution">
    <text evidence="7">The sequence shown here is derived from an EMBL/GenBank/DDBJ whole genome shotgun (WGS) entry which is preliminary data.</text>
</comment>
<proteinExistence type="predicted"/>
<feature type="compositionally biased region" description="Basic and acidic residues" evidence="6">
    <location>
        <begin position="415"/>
        <end position="431"/>
    </location>
</feature>
<feature type="compositionally biased region" description="Polar residues" evidence="6">
    <location>
        <begin position="177"/>
        <end position="187"/>
    </location>
</feature>
<feature type="compositionally biased region" description="Basic and acidic residues" evidence="6">
    <location>
        <begin position="219"/>
        <end position="237"/>
    </location>
</feature>
<evidence type="ECO:0000256" key="3">
    <source>
        <dbReference type="ARBA" id="ARBA00022737"/>
    </source>
</evidence>
<feature type="compositionally biased region" description="Polar residues" evidence="6">
    <location>
        <begin position="142"/>
        <end position="152"/>
    </location>
</feature>
<dbReference type="Proteomes" id="UP001498398">
    <property type="component" value="Unassembled WGS sequence"/>
</dbReference>
<protein>
    <submittedName>
        <fullName evidence="7">Uncharacterized protein</fullName>
    </submittedName>
</protein>
<comment type="subcellular location">
    <subcellularLocation>
        <location evidence="1">Nucleus</location>
    </subcellularLocation>
</comment>
<keyword evidence="3" id="KW-0677">Repeat</keyword>
<dbReference type="PANTHER" id="PTHR15263:SF1">
    <property type="entry name" value="NF-KAPPA-B INHIBITOR-LIKE PROTEIN 1"/>
    <property type="match status" value="1"/>
</dbReference>
<feature type="region of interest" description="Disordered" evidence="6">
    <location>
        <begin position="412"/>
        <end position="431"/>
    </location>
</feature>
<dbReference type="EMBL" id="JBANRG010000001">
    <property type="protein sequence ID" value="KAK7472563.1"/>
    <property type="molecule type" value="Genomic_DNA"/>
</dbReference>
<dbReference type="PANTHER" id="PTHR15263">
    <property type="entry name" value="I-KAPPA-B-LIKE PROTEIN IKBL"/>
    <property type="match status" value="1"/>
</dbReference>
<name>A0ABR1KA71_9AGAR</name>
<keyword evidence="5" id="KW-0539">Nucleus</keyword>
<accession>A0ABR1KA71</accession>
<gene>
    <name evidence="7" type="ORF">VKT23_000678</name>
</gene>
<evidence type="ECO:0000256" key="1">
    <source>
        <dbReference type="ARBA" id="ARBA00004123"/>
    </source>
</evidence>
<sequence>MSAPHAGPSSPRKLFGPIPGILDPSQPQRLLRFPSSRLVFASFHPLTATSGQDVDLRKLSLRDELYNAKRVVIEITPTGENYWRFVPKARMDEGVLDEGQWPRLIQLCGQLVECSQDQWDIHKLDPLYDCHIRASPSFTVISQAPKPQTTPTKIGKRSIPVSEHPMPPLNRRKKLDTSNSSTPNTSIDLDDEDEDEDEVEHMVVDDMPPPRAKSVGAGDRARKTREEISRNRKERREKIAKRAGKLNGIDENVFFDFSSADNTPSRAQSVLSENGETKRKASYMADPLRSPDAEYTEPLDFARNSFNYEQTDKGKRTRTVSPTATRRELDAKKFKREKLRQERRHARVSNQRQQWHEQFMRDVYTEVPEMGPPPTNNEQNGTCEDAELPESDDENLDDTDVIDEEQAAREAAIAESRRKMAELERDRPLWEAEAKRRALHERAEEEARRLQDEQRKWAEARKAEEARRAEARRKAEEAREREEAEKLAREEEAARRQKEKRQRQERWQKFGSWNNQRALERYRALSEAFDTTKFSATEPLSFEDVPWPVLMNPASLSVEDIQWASVEQFFEHAKFQIRGQEFKTLVEKSQRRFHPDRWRSRGLLKAVVDDDERESLEVAANTVAQAITPIWRELR</sequence>
<keyword evidence="8" id="KW-1185">Reference proteome</keyword>
<feature type="region of interest" description="Disordered" evidence="6">
    <location>
        <begin position="473"/>
        <end position="507"/>
    </location>
</feature>
<evidence type="ECO:0000256" key="4">
    <source>
        <dbReference type="ARBA" id="ARBA00023043"/>
    </source>
</evidence>
<feature type="region of interest" description="Disordered" evidence="6">
    <location>
        <begin position="262"/>
        <end position="294"/>
    </location>
</feature>
<reference evidence="7 8" key="1">
    <citation type="submission" date="2024-01" db="EMBL/GenBank/DDBJ databases">
        <title>A draft genome for the cacao thread blight pathogen Marasmiellus scandens.</title>
        <authorList>
            <person name="Baruah I.K."/>
            <person name="Leung J."/>
            <person name="Bukari Y."/>
            <person name="Amoako-Attah I."/>
            <person name="Meinhardt L.W."/>
            <person name="Bailey B.A."/>
            <person name="Cohen S.P."/>
        </authorList>
    </citation>
    <scope>NUCLEOTIDE SEQUENCE [LARGE SCALE GENOMIC DNA]</scope>
    <source>
        <strain evidence="7 8">GH-19</strain>
    </source>
</reference>
<feature type="region of interest" description="Disordered" evidence="6">
    <location>
        <begin position="305"/>
        <end position="324"/>
    </location>
</feature>
<feature type="compositionally biased region" description="Polar residues" evidence="6">
    <location>
        <begin position="262"/>
        <end position="274"/>
    </location>
</feature>
<evidence type="ECO:0000256" key="2">
    <source>
        <dbReference type="ARBA" id="ARBA00022553"/>
    </source>
</evidence>
<dbReference type="InterPro" id="IPR038753">
    <property type="entry name" value="NFKBIL1"/>
</dbReference>
<evidence type="ECO:0000256" key="5">
    <source>
        <dbReference type="ARBA" id="ARBA00023242"/>
    </source>
</evidence>
<feature type="compositionally biased region" description="Acidic residues" evidence="6">
    <location>
        <begin position="384"/>
        <end position="399"/>
    </location>
</feature>
<keyword evidence="4" id="KW-0040">ANK repeat</keyword>
<feature type="compositionally biased region" description="Acidic residues" evidence="6">
    <location>
        <begin position="188"/>
        <end position="199"/>
    </location>
</feature>
<feature type="region of interest" description="Disordered" evidence="6">
    <location>
        <begin position="366"/>
        <end position="399"/>
    </location>
</feature>
<evidence type="ECO:0000256" key="6">
    <source>
        <dbReference type="SAM" id="MobiDB-lite"/>
    </source>
</evidence>
<keyword evidence="2" id="KW-0597">Phosphoprotein</keyword>
<organism evidence="7 8">
    <name type="scientific">Marasmiellus scandens</name>
    <dbReference type="NCBI Taxonomy" id="2682957"/>
    <lineage>
        <taxon>Eukaryota</taxon>
        <taxon>Fungi</taxon>
        <taxon>Dikarya</taxon>
        <taxon>Basidiomycota</taxon>
        <taxon>Agaricomycotina</taxon>
        <taxon>Agaricomycetes</taxon>
        <taxon>Agaricomycetidae</taxon>
        <taxon>Agaricales</taxon>
        <taxon>Marasmiineae</taxon>
        <taxon>Omphalotaceae</taxon>
        <taxon>Marasmiellus</taxon>
    </lineage>
</organism>
<evidence type="ECO:0000313" key="8">
    <source>
        <dbReference type="Proteomes" id="UP001498398"/>
    </source>
</evidence>
<feature type="region of interest" description="Disordered" evidence="6">
    <location>
        <begin position="142"/>
        <end position="237"/>
    </location>
</feature>